<reference evidence="9 10" key="1">
    <citation type="submission" date="2016-03" db="EMBL/GenBank/DDBJ databases">
        <title>Comparative genomics of Pseudogymnoascus destructans, the fungus causing white-nose syndrome of bats.</title>
        <authorList>
            <person name="Palmer J.M."/>
            <person name="Drees K.P."/>
            <person name="Foster J.T."/>
            <person name="Lindner D.L."/>
        </authorList>
    </citation>
    <scope>NUCLEOTIDE SEQUENCE [LARGE SCALE GENOMIC DNA]</scope>
    <source>
        <strain evidence="9 10">UAMH 10579</strain>
    </source>
</reference>
<evidence type="ECO:0000259" key="8">
    <source>
        <dbReference type="Pfam" id="PF00172"/>
    </source>
</evidence>
<dbReference type="InterPro" id="IPR052360">
    <property type="entry name" value="Transcr_Regulatory_Proteins"/>
</dbReference>
<evidence type="ECO:0000313" key="9">
    <source>
        <dbReference type="EMBL" id="OBT92492.2"/>
    </source>
</evidence>
<dbReference type="EMBL" id="KV460267">
    <property type="protein sequence ID" value="OBT92492.2"/>
    <property type="molecule type" value="Genomic_DNA"/>
</dbReference>
<evidence type="ECO:0000256" key="4">
    <source>
        <dbReference type="ARBA" id="ARBA00023125"/>
    </source>
</evidence>
<dbReference type="AlphaFoldDB" id="A0A1B8G9J1"/>
<keyword evidence="7" id="KW-1133">Transmembrane helix</keyword>
<proteinExistence type="predicted"/>
<keyword evidence="3" id="KW-0805">Transcription regulation</keyword>
<dbReference type="InterPro" id="IPR036864">
    <property type="entry name" value="Zn2-C6_fun-type_DNA-bd_sf"/>
</dbReference>
<protein>
    <recommendedName>
        <fullName evidence="8">Zn(2)-C6 fungal-type domain-containing protein</fullName>
    </recommendedName>
</protein>
<dbReference type="Proteomes" id="UP000091956">
    <property type="component" value="Unassembled WGS sequence"/>
</dbReference>
<keyword evidence="2" id="KW-0862">Zinc</keyword>
<dbReference type="GO" id="GO:0003677">
    <property type="term" value="F:DNA binding"/>
    <property type="evidence" value="ECO:0007669"/>
    <property type="project" value="UniProtKB-KW"/>
</dbReference>
<dbReference type="PANTHER" id="PTHR36206">
    <property type="entry name" value="ASPERCRYPTIN BIOSYNTHESIS CLUSTER-SPECIFIC TRANSCRIPTION REGULATOR ATNN-RELATED"/>
    <property type="match status" value="1"/>
</dbReference>
<dbReference type="GO" id="GO:0008270">
    <property type="term" value="F:zinc ion binding"/>
    <property type="evidence" value="ECO:0007669"/>
    <property type="project" value="InterPro"/>
</dbReference>
<evidence type="ECO:0000256" key="6">
    <source>
        <dbReference type="ARBA" id="ARBA00023242"/>
    </source>
</evidence>
<reference evidence="10" key="2">
    <citation type="journal article" date="2018" name="Nat. Commun.">
        <title>Extreme sensitivity to ultraviolet light in the fungal pathogen causing white-nose syndrome of bats.</title>
        <authorList>
            <person name="Palmer J.M."/>
            <person name="Drees K.P."/>
            <person name="Foster J.T."/>
            <person name="Lindner D.L."/>
        </authorList>
    </citation>
    <scope>NUCLEOTIDE SEQUENCE [LARGE SCALE GENOMIC DNA]</scope>
    <source>
        <strain evidence="10">UAMH 10579</strain>
    </source>
</reference>
<evidence type="ECO:0000256" key="2">
    <source>
        <dbReference type="ARBA" id="ARBA00022833"/>
    </source>
</evidence>
<gene>
    <name evidence="9" type="ORF">VE01_09565</name>
</gene>
<dbReference type="InterPro" id="IPR001138">
    <property type="entry name" value="Zn2Cys6_DnaBD"/>
</dbReference>
<evidence type="ECO:0000313" key="10">
    <source>
        <dbReference type="Proteomes" id="UP000091956"/>
    </source>
</evidence>
<name>A0A1B8G9J1_9PEZI</name>
<evidence type="ECO:0000256" key="7">
    <source>
        <dbReference type="SAM" id="Phobius"/>
    </source>
</evidence>
<dbReference type="SUPFAM" id="SSF57701">
    <property type="entry name" value="Zn2/Cys6 DNA-binding domain"/>
    <property type="match status" value="1"/>
</dbReference>
<keyword evidence="1" id="KW-0479">Metal-binding</keyword>
<sequence>MEHQSESGCAPPPPLAYHFVRQSGRKIDESTRSSIRSHAMKEFRNKQRQQKQLGTVQNGQQSITEFNPSPCRCLPQVQISSASSEQYSGTQRVVVPPLTSMSSVSGHCYYCGGVQLIGMFQPQEVDVVQQYSVSGHTFAAAADFDLFNSITDLSQPHTTLKQSKHVCYRLRRVKCDESKPACLRCLNLDLECARRQPSPGPRPLKCRSVQPKNASPSTLVSNTLSGRLFETEQEYQYFDLFSTKTAFEVLPTFDAEALRRILLQACDSEVSVRYAIVALGALAKKSDTAGPSSVSRNACEMRPVLYYQDALLQYSKAIKYIRTAVSSECQNLRTTLLCCFLVTMFEAGLGNDRLVVDQIQTGISLLRDWRSQYADAHKHALGLSSPAPKVIEDDIFRAFSRLEIQTLYTLDERFLGRQACLSKDANSAQQIGDEDFLRSGTQTLQKMPRVFTTFAQARKYLELIMKCAIILHRLNIMVCHRTNNYSVNSPFLRLATVQHPTNAACSSANGSSHTDSLPLPQRLASYQANNISGLSQWSKCFQAFSKGIFEQGRRELSAADTLYLHSKMVHIELVTALSFSQAVFDDFTSEFEDIVTLSQMLLKTNWIHQSATICFTFDLGIILPLWLVGIKCRVKSIRRQVISLLRLHPRREGVWDSKLVTKMIEWIMEVEEEQDQGDTIPVWARTHGILWSFDMEQRTVYLVCQHKRYEWSDELVTRQTRIAW</sequence>
<dbReference type="Pfam" id="PF00172">
    <property type="entry name" value="Zn_clus"/>
    <property type="match status" value="1"/>
</dbReference>
<evidence type="ECO:0000256" key="1">
    <source>
        <dbReference type="ARBA" id="ARBA00022723"/>
    </source>
</evidence>
<feature type="transmembrane region" description="Helical" evidence="7">
    <location>
        <begin position="606"/>
        <end position="629"/>
    </location>
</feature>
<dbReference type="CDD" id="cd00067">
    <property type="entry name" value="GAL4"/>
    <property type="match status" value="1"/>
</dbReference>
<evidence type="ECO:0000256" key="5">
    <source>
        <dbReference type="ARBA" id="ARBA00023163"/>
    </source>
</evidence>
<keyword evidence="10" id="KW-1185">Reference proteome</keyword>
<accession>A0A1B8G9J1</accession>
<organism evidence="9 10">
    <name type="scientific">Pseudogymnoascus verrucosus</name>
    <dbReference type="NCBI Taxonomy" id="342668"/>
    <lineage>
        <taxon>Eukaryota</taxon>
        <taxon>Fungi</taxon>
        <taxon>Dikarya</taxon>
        <taxon>Ascomycota</taxon>
        <taxon>Pezizomycotina</taxon>
        <taxon>Leotiomycetes</taxon>
        <taxon>Thelebolales</taxon>
        <taxon>Thelebolaceae</taxon>
        <taxon>Pseudogymnoascus</taxon>
    </lineage>
</organism>
<feature type="domain" description="Zn(2)-C6 fungal-type" evidence="8">
    <location>
        <begin position="169"/>
        <end position="198"/>
    </location>
</feature>
<keyword evidence="5" id="KW-0804">Transcription</keyword>
<dbReference type="STRING" id="342668.A0A1B8G9J1"/>
<dbReference type="PANTHER" id="PTHR36206:SF4">
    <property type="entry name" value="HYPOTHETICAL CONSERVED PROTEIN (EUROFUNG)-RELATED"/>
    <property type="match status" value="1"/>
</dbReference>
<keyword evidence="6" id="KW-0539">Nucleus</keyword>
<dbReference type="GO" id="GO:0000981">
    <property type="term" value="F:DNA-binding transcription factor activity, RNA polymerase II-specific"/>
    <property type="evidence" value="ECO:0007669"/>
    <property type="project" value="InterPro"/>
</dbReference>
<dbReference type="RefSeq" id="XP_018126225.2">
    <property type="nucleotide sequence ID" value="XM_018278978.2"/>
</dbReference>
<keyword evidence="7" id="KW-0472">Membrane</keyword>
<keyword evidence="7" id="KW-0812">Transmembrane</keyword>
<evidence type="ECO:0000256" key="3">
    <source>
        <dbReference type="ARBA" id="ARBA00023015"/>
    </source>
</evidence>
<dbReference type="GeneID" id="28842951"/>
<keyword evidence="4" id="KW-0238">DNA-binding</keyword>